<reference evidence="1" key="1">
    <citation type="journal article" date="2022" name="Front. Genet.">
        <title>Chromosome-Scale Assembly of the Dendrobium nobile Genome Provides Insights Into the Molecular Mechanism of the Biosynthesis of the Medicinal Active Ingredient of Dendrobium.</title>
        <authorList>
            <person name="Xu Q."/>
            <person name="Niu S.-C."/>
            <person name="Li K.-L."/>
            <person name="Zheng P.-J."/>
            <person name="Zhang X.-J."/>
            <person name="Jia Y."/>
            <person name="Liu Y."/>
            <person name="Niu Y.-X."/>
            <person name="Yu L.-H."/>
            <person name="Chen D.-F."/>
            <person name="Zhang G.-Q."/>
        </authorList>
    </citation>
    <scope>NUCLEOTIDE SEQUENCE</scope>
    <source>
        <tissue evidence="1">Leaf</tissue>
    </source>
</reference>
<dbReference type="AlphaFoldDB" id="A0A8T3BUN9"/>
<name>A0A8T3BUN9_DENNO</name>
<dbReference type="Proteomes" id="UP000829196">
    <property type="component" value="Unassembled WGS sequence"/>
</dbReference>
<organism evidence="1 2">
    <name type="scientific">Dendrobium nobile</name>
    <name type="common">Orchid</name>
    <dbReference type="NCBI Taxonomy" id="94219"/>
    <lineage>
        <taxon>Eukaryota</taxon>
        <taxon>Viridiplantae</taxon>
        <taxon>Streptophyta</taxon>
        <taxon>Embryophyta</taxon>
        <taxon>Tracheophyta</taxon>
        <taxon>Spermatophyta</taxon>
        <taxon>Magnoliopsida</taxon>
        <taxon>Liliopsida</taxon>
        <taxon>Asparagales</taxon>
        <taxon>Orchidaceae</taxon>
        <taxon>Epidendroideae</taxon>
        <taxon>Malaxideae</taxon>
        <taxon>Dendrobiinae</taxon>
        <taxon>Dendrobium</taxon>
    </lineage>
</organism>
<gene>
    <name evidence="1" type="ORF">KFK09_006827</name>
</gene>
<sequence length="65" mass="7474">MIYPKLEIGNVIFLITYFQIGPSKKNFSNAKFCFVVDASIKWEIRSLTLRITLSMSIGNVISLRF</sequence>
<accession>A0A8T3BUN9</accession>
<protein>
    <submittedName>
        <fullName evidence="1">Uncharacterized protein</fullName>
    </submittedName>
</protein>
<keyword evidence="2" id="KW-1185">Reference proteome</keyword>
<evidence type="ECO:0000313" key="2">
    <source>
        <dbReference type="Proteomes" id="UP000829196"/>
    </source>
</evidence>
<evidence type="ECO:0000313" key="1">
    <source>
        <dbReference type="EMBL" id="KAI0519381.1"/>
    </source>
</evidence>
<dbReference type="EMBL" id="JAGYWB010000006">
    <property type="protein sequence ID" value="KAI0519381.1"/>
    <property type="molecule type" value="Genomic_DNA"/>
</dbReference>
<comment type="caution">
    <text evidence="1">The sequence shown here is derived from an EMBL/GenBank/DDBJ whole genome shotgun (WGS) entry which is preliminary data.</text>
</comment>
<proteinExistence type="predicted"/>